<proteinExistence type="predicted"/>
<dbReference type="Pfam" id="PF03865">
    <property type="entry name" value="ShlB"/>
    <property type="match status" value="1"/>
</dbReference>
<evidence type="ECO:0000259" key="6">
    <source>
        <dbReference type="Pfam" id="PF08479"/>
    </source>
</evidence>
<dbReference type="PANTHER" id="PTHR34597">
    <property type="entry name" value="SLR1661 PROTEIN"/>
    <property type="match status" value="1"/>
</dbReference>
<dbReference type="PANTHER" id="PTHR34597:SF3">
    <property type="entry name" value="OUTER MEMBRANE TRANSPORTER CDIB"/>
    <property type="match status" value="1"/>
</dbReference>
<dbReference type="Gene3D" id="3.10.20.310">
    <property type="entry name" value="membrane protein fhac"/>
    <property type="match status" value="1"/>
</dbReference>
<keyword evidence="1" id="KW-1134">Transmembrane beta strand</keyword>
<evidence type="ECO:0000256" key="3">
    <source>
        <dbReference type="ARBA" id="ARBA00023237"/>
    </source>
</evidence>
<dbReference type="InterPro" id="IPR051544">
    <property type="entry name" value="TPS_OM_transporter"/>
</dbReference>
<evidence type="ECO:0000313" key="8">
    <source>
        <dbReference type="EMBL" id="CBA75890.1"/>
    </source>
</evidence>
<name>D2U3H6_9GAMM</name>
<keyword evidence="1" id="KW-0472">Membrane</keyword>
<feature type="domain" description="Polypeptide-transport-associated ShlB-type" evidence="6">
    <location>
        <begin position="69"/>
        <end position="142"/>
    </location>
</feature>
<evidence type="ECO:0000256" key="4">
    <source>
        <dbReference type="SAM" id="SignalP"/>
    </source>
</evidence>
<dbReference type="PIRSF" id="PIRSF029745">
    <property type="entry name" value="FhaC"/>
    <property type="match status" value="1"/>
</dbReference>
<dbReference type="EMBL" id="FN545258">
    <property type="protein sequence ID" value="CBA75890.1"/>
    <property type="molecule type" value="Genomic_DNA"/>
</dbReference>
<dbReference type="GO" id="GO:0008320">
    <property type="term" value="F:protein transmembrane transporter activity"/>
    <property type="evidence" value="ECO:0007669"/>
    <property type="project" value="TreeGrafter"/>
</dbReference>
<keyword evidence="2" id="KW-0812">Transmembrane</keyword>
<dbReference type="GO" id="GO:0046819">
    <property type="term" value="P:protein secretion by the type V secretion system"/>
    <property type="evidence" value="ECO:0007669"/>
    <property type="project" value="TreeGrafter"/>
</dbReference>
<feature type="chain" id="PRO_5003036903" evidence="4">
    <location>
        <begin position="21"/>
        <end position="549"/>
    </location>
</feature>
<dbReference type="AlphaFoldDB" id="D2U3H6"/>
<feature type="domain" description="ShlB POTRA" evidence="7">
    <location>
        <begin position="144"/>
        <end position="192"/>
    </location>
</feature>
<reference evidence="8" key="1">
    <citation type="journal article" date="2010" name="Insect Mol. Biol.">
        <title>The draft genome sequence of Arsenophonus nasoniae, son-killer bacterium of Nasonia vitripennis, reveals genes associated with virulence and symbiosis.</title>
        <authorList>
            <person name="Wilkes T."/>
            <person name="Darby A.C."/>
            <person name="Choi J."/>
            <person name="Colborne J.K."/>
            <person name="Werren J.H."/>
            <person name="Hurst G.D.D."/>
        </authorList>
    </citation>
    <scope>NUCLEOTIDE SEQUENCE</scope>
</reference>
<protein>
    <submittedName>
        <fullName evidence="8">Two-partner secretion system accessory protein</fullName>
    </submittedName>
</protein>
<keyword evidence="3" id="KW-0998">Cell outer membrane</keyword>
<dbReference type="InterPro" id="IPR013686">
    <property type="entry name" value="Polypept-transport_assoc_ShlB"/>
</dbReference>
<dbReference type="Gene3D" id="2.40.160.50">
    <property type="entry name" value="membrane protein fhac: a member of the omp85/tpsb transporter family"/>
    <property type="match status" value="1"/>
</dbReference>
<dbReference type="Pfam" id="PF17287">
    <property type="entry name" value="POTRA_3"/>
    <property type="match status" value="1"/>
</dbReference>
<evidence type="ECO:0000259" key="7">
    <source>
        <dbReference type="Pfam" id="PF17287"/>
    </source>
</evidence>
<dbReference type="InterPro" id="IPR005565">
    <property type="entry name" value="Hemolysn_activator_HlyB_C"/>
</dbReference>
<dbReference type="GO" id="GO:0098046">
    <property type="term" value="C:type V protein secretion system complex"/>
    <property type="evidence" value="ECO:0007669"/>
    <property type="project" value="TreeGrafter"/>
</dbReference>
<evidence type="ECO:0000259" key="5">
    <source>
        <dbReference type="Pfam" id="PF03865"/>
    </source>
</evidence>
<dbReference type="Pfam" id="PF08479">
    <property type="entry name" value="POTRA_2"/>
    <property type="match status" value="1"/>
</dbReference>
<gene>
    <name evidence="8" type="ORF">ARN_32020</name>
</gene>
<feature type="signal peptide" evidence="4">
    <location>
        <begin position="1"/>
        <end position="20"/>
    </location>
</feature>
<evidence type="ECO:0000256" key="2">
    <source>
        <dbReference type="ARBA" id="ARBA00022692"/>
    </source>
</evidence>
<accession>D2U3H6</accession>
<keyword evidence="4" id="KW-0732">Signal</keyword>
<dbReference type="InterPro" id="IPR035251">
    <property type="entry name" value="ShlB_POTRA"/>
</dbReference>
<organism evidence="8">
    <name type="scientific">Arsenophonus nasoniae</name>
    <name type="common">son-killer infecting Nasonia vitripennis</name>
    <dbReference type="NCBI Taxonomy" id="638"/>
    <lineage>
        <taxon>Bacteria</taxon>
        <taxon>Pseudomonadati</taxon>
        <taxon>Pseudomonadota</taxon>
        <taxon>Gammaproteobacteria</taxon>
        <taxon>Enterobacterales</taxon>
        <taxon>Morganellaceae</taxon>
        <taxon>Arsenophonus</taxon>
    </lineage>
</organism>
<dbReference type="InterPro" id="IPR027282">
    <property type="entry name" value="TPS"/>
</dbReference>
<feature type="domain" description="Haemolysin activator HlyB C-terminal" evidence="5">
    <location>
        <begin position="202"/>
        <end position="513"/>
    </location>
</feature>
<sequence length="549" mass="62367">MLMKKYLFFLLLAIYSHGYAQVDVGKSPLQEARQEITQQQPVTIPINLKQINKNQIYPVEFPCLNIKFVFFNGQELFATSLQKKLSTLADNIIGQCLGDEGVKNFLTKVNYVFINAGYVTTKISLPEQSFMYGILRIELIPGLISDIRYADTGKSHYSLHTAFPQATILNVQDIEQGLENLQNSPSTQPQITVDDDPTTANSSILTIKRQKKRAIRGRFSLDNSGLRDHANLMIDNVLMFDNPTLLNDFFYFYISRDLDTDHSRGVKIGTFFYSLPFRNWQFNLSGNYQDQYSADGIKTSVGNLYKSNRSKSLTAQGQYLIKRRYNSKTYLNFGTSIMTNNGYIGDYEISVYKRRATYWNVGLKHQQYLPRGELNLAMEYKQGADWFGAMPSPAKELKRPQIFQFSAAINQPWQISKQIFLYEASAAIQLSRSKLDSLIVTNGIGGSNSVRVAMLTNTISGSNSLLIKNEISWLTPLPGHVLYATLDYGSVSEDRARFWRDEYLVGTSLGLKGSYKQLDYTIFVGFPLLNSSDSKQDHMVSGFRLTYSY</sequence>
<evidence type="ECO:0000256" key="1">
    <source>
        <dbReference type="ARBA" id="ARBA00022452"/>
    </source>
</evidence>